<feature type="domain" description="Myb-like" evidence="8">
    <location>
        <begin position="84"/>
        <end position="136"/>
    </location>
</feature>
<comment type="caution">
    <text evidence="12">The sequence shown here is derived from an EMBL/GenBank/DDBJ whole genome shotgun (WGS) entry which is preliminary data.</text>
</comment>
<dbReference type="InterPro" id="IPR001878">
    <property type="entry name" value="Znf_CCHC"/>
</dbReference>
<feature type="compositionally biased region" description="Polar residues" evidence="7">
    <location>
        <begin position="267"/>
        <end position="278"/>
    </location>
</feature>
<evidence type="ECO:0000259" key="11">
    <source>
        <dbReference type="PROSITE" id="PS51294"/>
    </source>
</evidence>
<dbReference type="EMBL" id="JARPOI010000017">
    <property type="protein sequence ID" value="KAJ9140034.1"/>
    <property type="molecule type" value="Genomic_DNA"/>
</dbReference>
<feature type="domain" description="SANT" evidence="10">
    <location>
        <begin position="87"/>
        <end position="140"/>
    </location>
</feature>
<gene>
    <name evidence="12" type="ORF">P3X46_030721</name>
</gene>
<feature type="compositionally biased region" description="Polar residues" evidence="7">
    <location>
        <begin position="161"/>
        <end position="191"/>
    </location>
</feature>
<name>A0ABQ9KI16_HEVBR</name>
<dbReference type="PANTHER" id="PTHR44191">
    <property type="entry name" value="TRANSCRIPTION FACTOR KUA1"/>
    <property type="match status" value="1"/>
</dbReference>
<evidence type="ECO:0000259" key="9">
    <source>
        <dbReference type="PROSITE" id="PS50158"/>
    </source>
</evidence>
<dbReference type="PROSITE" id="PS50090">
    <property type="entry name" value="MYB_LIKE"/>
    <property type="match status" value="1"/>
</dbReference>
<evidence type="ECO:0000256" key="6">
    <source>
        <dbReference type="PROSITE-ProRule" id="PRU00047"/>
    </source>
</evidence>
<keyword evidence="5" id="KW-0539">Nucleus</keyword>
<dbReference type="PROSITE" id="PS50158">
    <property type="entry name" value="ZF_CCHC"/>
    <property type="match status" value="1"/>
</dbReference>
<dbReference type="PROSITE" id="PS51293">
    <property type="entry name" value="SANT"/>
    <property type="match status" value="1"/>
</dbReference>
<dbReference type="Proteomes" id="UP001174677">
    <property type="component" value="Chromosome 17"/>
</dbReference>
<feature type="region of interest" description="Disordered" evidence="7">
    <location>
        <begin position="67"/>
        <end position="94"/>
    </location>
</feature>
<evidence type="ECO:0000313" key="13">
    <source>
        <dbReference type="Proteomes" id="UP001174677"/>
    </source>
</evidence>
<dbReference type="SUPFAM" id="SSF46689">
    <property type="entry name" value="Homeodomain-like"/>
    <property type="match status" value="1"/>
</dbReference>
<evidence type="ECO:0000259" key="8">
    <source>
        <dbReference type="PROSITE" id="PS50090"/>
    </source>
</evidence>
<evidence type="ECO:0000256" key="3">
    <source>
        <dbReference type="ARBA" id="ARBA00023125"/>
    </source>
</evidence>
<proteinExistence type="predicted"/>
<comment type="subcellular location">
    <subcellularLocation>
        <location evidence="1">Nucleus</location>
    </subcellularLocation>
</comment>
<feature type="compositionally biased region" description="Basic and acidic residues" evidence="7">
    <location>
        <begin position="82"/>
        <end position="94"/>
    </location>
</feature>
<evidence type="ECO:0000313" key="12">
    <source>
        <dbReference type="EMBL" id="KAJ9140034.1"/>
    </source>
</evidence>
<evidence type="ECO:0008006" key="14">
    <source>
        <dbReference type="Google" id="ProtNLM"/>
    </source>
</evidence>
<dbReference type="PROSITE" id="PS51294">
    <property type="entry name" value="HTH_MYB"/>
    <property type="match status" value="1"/>
</dbReference>
<dbReference type="PANTHER" id="PTHR44191:SF45">
    <property type="entry name" value="TRANSCRIPTION FACTOR MYB1R1-LIKE"/>
    <property type="match status" value="1"/>
</dbReference>
<dbReference type="InterPro" id="IPR001005">
    <property type="entry name" value="SANT/Myb"/>
</dbReference>
<dbReference type="InterPro" id="IPR009057">
    <property type="entry name" value="Homeodomain-like_sf"/>
</dbReference>
<feature type="region of interest" description="Disordered" evidence="7">
    <location>
        <begin position="161"/>
        <end position="210"/>
    </location>
</feature>
<organism evidence="12 13">
    <name type="scientific">Hevea brasiliensis</name>
    <name type="common">Para rubber tree</name>
    <name type="synonym">Siphonia brasiliensis</name>
    <dbReference type="NCBI Taxonomy" id="3981"/>
    <lineage>
        <taxon>Eukaryota</taxon>
        <taxon>Viridiplantae</taxon>
        <taxon>Streptophyta</taxon>
        <taxon>Embryophyta</taxon>
        <taxon>Tracheophyta</taxon>
        <taxon>Spermatophyta</taxon>
        <taxon>Magnoliopsida</taxon>
        <taxon>eudicotyledons</taxon>
        <taxon>Gunneridae</taxon>
        <taxon>Pentapetalae</taxon>
        <taxon>rosids</taxon>
        <taxon>fabids</taxon>
        <taxon>Malpighiales</taxon>
        <taxon>Euphorbiaceae</taxon>
        <taxon>Crotonoideae</taxon>
        <taxon>Micrandreae</taxon>
        <taxon>Hevea</taxon>
    </lineage>
</organism>
<keyword evidence="13" id="KW-1185">Reference proteome</keyword>
<keyword evidence="6" id="KW-0862">Zinc</keyword>
<dbReference type="InterPro" id="IPR052245">
    <property type="entry name" value="Plant_Stress_Dev_TF"/>
</dbReference>
<dbReference type="InterPro" id="IPR006447">
    <property type="entry name" value="Myb_dom_plants"/>
</dbReference>
<feature type="region of interest" description="Disordered" evidence="7">
    <location>
        <begin position="262"/>
        <end position="311"/>
    </location>
</feature>
<dbReference type="Gene3D" id="1.10.10.60">
    <property type="entry name" value="Homeodomain-like"/>
    <property type="match status" value="1"/>
</dbReference>
<dbReference type="SMART" id="SM00717">
    <property type="entry name" value="SANT"/>
    <property type="match status" value="1"/>
</dbReference>
<keyword evidence="3" id="KW-0238">DNA-binding</keyword>
<dbReference type="InterPro" id="IPR017930">
    <property type="entry name" value="Myb_dom"/>
</dbReference>
<feature type="domain" description="CCHC-type" evidence="9">
    <location>
        <begin position="7"/>
        <end position="22"/>
    </location>
</feature>
<keyword evidence="6" id="KW-0479">Metal-binding</keyword>
<feature type="domain" description="HTH myb-type" evidence="11">
    <location>
        <begin position="84"/>
        <end position="140"/>
    </location>
</feature>
<dbReference type="InterPro" id="IPR017884">
    <property type="entry name" value="SANT_dom"/>
</dbReference>
<evidence type="ECO:0000256" key="5">
    <source>
        <dbReference type="ARBA" id="ARBA00023242"/>
    </source>
</evidence>
<evidence type="ECO:0000256" key="2">
    <source>
        <dbReference type="ARBA" id="ARBA00023015"/>
    </source>
</evidence>
<evidence type="ECO:0000256" key="7">
    <source>
        <dbReference type="SAM" id="MobiDB-lite"/>
    </source>
</evidence>
<protein>
    <recommendedName>
        <fullName evidence="14">MYBR domain class transcription factor</fullName>
    </recommendedName>
</protein>
<reference evidence="12" key="1">
    <citation type="journal article" date="2023" name="Plant Biotechnol. J.">
        <title>Chromosome-level wild Hevea brasiliensis genome provides new tools for genomic-assisted breeding and valuable loci to elevate rubber yield.</title>
        <authorList>
            <person name="Cheng H."/>
            <person name="Song X."/>
            <person name="Hu Y."/>
            <person name="Wu T."/>
            <person name="Yang Q."/>
            <person name="An Z."/>
            <person name="Feng S."/>
            <person name="Deng Z."/>
            <person name="Wu W."/>
            <person name="Zeng X."/>
            <person name="Tu M."/>
            <person name="Wang X."/>
            <person name="Huang H."/>
        </authorList>
    </citation>
    <scope>NUCLEOTIDE SEQUENCE</scope>
    <source>
        <strain evidence="12">MT/VB/25A 57/8</strain>
    </source>
</reference>
<keyword evidence="6" id="KW-0863">Zinc-finger</keyword>
<evidence type="ECO:0000259" key="10">
    <source>
        <dbReference type="PROSITE" id="PS51293"/>
    </source>
</evidence>
<keyword evidence="2" id="KW-0805">Transcription regulation</keyword>
<dbReference type="Pfam" id="PF00249">
    <property type="entry name" value="Myb_DNA-binding"/>
    <property type="match status" value="1"/>
</dbReference>
<dbReference type="NCBIfam" id="TIGR01557">
    <property type="entry name" value="myb_SHAQKYF"/>
    <property type="match status" value="1"/>
</dbReference>
<accession>A0ABQ9KI16</accession>
<evidence type="ECO:0000256" key="4">
    <source>
        <dbReference type="ARBA" id="ARBA00023163"/>
    </source>
</evidence>
<sequence>MVKEATRKCSHCGQNGHNSRTCNGKVGVKLFGVRILEKQERPMKKSASLGNLDSLVNNSTVHHHVDDGSFSDGYVSSKRGKAIQERKRGKPWTEEEHQTFLAGLEKLGKGDWRGISKNFVTTRTPTQVASHAQKFFLRKASTDKKKRGSSLFDMKLKESVLASQEPPNLPSNTSSEVDPQALKQTGSSSASPMKKDIEIPSRQGYPSNGQSFVGVKTMPTSPLVQIMKYNYARLGYPYTLKSPGSFASCALLTNNPSGIPTPRSLPVSFSQEGPSTENVDPPELDLKIGPPPQSPKAASLSPRASGPISVI</sequence>
<keyword evidence="4" id="KW-0804">Transcription</keyword>
<dbReference type="CDD" id="cd00167">
    <property type="entry name" value="SANT"/>
    <property type="match status" value="1"/>
</dbReference>
<evidence type="ECO:0000256" key="1">
    <source>
        <dbReference type="ARBA" id="ARBA00004123"/>
    </source>
</evidence>